<proteinExistence type="predicted"/>
<feature type="compositionally biased region" description="Pro residues" evidence="1">
    <location>
        <begin position="21"/>
        <end position="33"/>
    </location>
</feature>
<dbReference type="GO" id="GO:1901612">
    <property type="term" value="F:cardiolipin binding"/>
    <property type="evidence" value="ECO:0007669"/>
    <property type="project" value="InterPro"/>
</dbReference>
<gene>
    <name evidence="2" type="ORF">LTLLF_133615</name>
</gene>
<evidence type="ECO:0000256" key="1">
    <source>
        <dbReference type="SAM" id="MobiDB-lite"/>
    </source>
</evidence>
<dbReference type="GO" id="GO:0031966">
    <property type="term" value="C:mitochondrial membrane"/>
    <property type="evidence" value="ECO:0007669"/>
    <property type="project" value="TreeGrafter"/>
</dbReference>
<name>A0A8J6GP65_MICOH</name>
<feature type="compositionally biased region" description="Polar residues" evidence="1">
    <location>
        <begin position="66"/>
        <end position="76"/>
    </location>
</feature>
<reference evidence="2" key="1">
    <citation type="submission" date="2020-03" db="EMBL/GenBank/DDBJ databases">
        <title>Studies in the Genomics of Life Span.</title>
        <authorList>
            <person name="Glass D."/>
        </authorList>
    </citation>
    <scope>NUCLEOTIDE SEQUENCE</scope>
    <source>
        <strain evidence="2">LTLLF</strain>
        <tissue evidence="2">Muscle</tissue>
    </source>
</reference>
<sequence>MQPRGERPAGRTQSPEHSSPGPGPEAPPPPQPPAEDSSRKLAGLFGTEARPDGDTAANKIFHYIPGTNQTNSNCVSTGRKKTELRHSGSSQSPRGKVRREVSGSAVPLPLHLDLTKVSELDLDSSSEAQDHSSDIPHSPLYADPYTPPATSHRKITDLQGLDEQFFCAMQTSPGPELSSPFPSVSVSVPVSDSSSGISSSPRPLGSHLLSKKGALQPRASQKHRGSIKNRGPRPSDLPQLVTPARESTPSSLPPPPDEEAPNWNKTSSPSPQKWPQLRKTPVEMGLIQWI</sequence>
<dbReference type="GO" id="GO:0001786">
    <property type="term" value="F:phosphatidylserine binding"/>
    <property type="evidence" value="ECO:0007669"/>
    <property type="project" value="TreeGrafter"/>
</dbReference>
<dbReference type="GO" id="GO:0001666">
    <property type="term" value="P:response to hypoxia"/>
    <property type="evidence" value="ECO:0007669"/>
    <property type="project" value="TreeGrafter"/>
</dbReference>
<dbReference type="GO" id="GO:0070300">
    <property type="term" value="F:phosphatidic acid binding"/>
    <property type="evidence" value="ECO:0007669"/>
    <property type="project" value="TreeGrafter"/>
</dbReference>
<dbReference type="AlphaFoldDB" id="A0A8J6GP65"/>
<feature type="region of interest" description="Disordered" evidence="1">
    <location>
        <begin position="1"/>
        <end position="108"/>
    </location>
</feature>
<feature type="region of interest" description="Disordered" evidence="1">
    <location>
        <begin position="121"/>
        <end position="154"/>
    </location>
</feature>
<protein>
    <submittedName>
        <fullName evidence="2">Pleckstrin homology domain-containing family N member 1</fullName>
    </submittedName>
</protein>
<feature type="compositionally biased region" description="Basic residues" evidence="1">
    <location>
        <begin position="220"/>
        <end position="231"/>
    </location>
</feature>
<dbReference type="PANTHER" id="PTHR46882:SF1">
    <property type="entry name" value="PLECKSTRIN HOMOLOGY DOMAIN-CONTAINING FAMILY N MEMBER 1"/>
    <property type="match status" value="1"/>
</dbReference>
<accession>A0A8J6GP65</accession>
<feature type="compositionally biased region" description="Polar residues" evidence="1">
    <location>
        <begin position="263"/>
        <end position="273"/>
    </location>
</feature>
<dbReference type="InterPro" id="IPR042835">
    <property type="entry name" value="PLEKHN1"/>
</dbReference>
<dbReference type="Proteomes" id="UP000710432">
    <property type="component" value="Unassembled WGS sequence"/>
</dbReference>
<evidence type="ECO:0000313" key="2">
    <source>
        <dbReference type="EMBL" id="KAH0514770.1"/>
    </source>
</evidence>
<dbReference type="GO" id="GO:1901981">
    <property type="term" value="F:phosphatidylinositol phosphate binding"/>
    <property type="evidence" value="ECO:0007669"/>
    <property type="project" value="TreeGrafter"/>
</dbReference>
<feature type="compositionally biased region" description="Low complexity" evidence="1">
    <location>
        <begin position="178"/>
        <end position="201"/>
    </location>
</feature>
<feature type="region of interest" description="Disordered" evidence="1">
    <location>
        <begin position="170"/>
        <end position="290"/>
    </location>
</feature>
<dbReference type="GO" id="GO:0061158">
    <property type="term" value="P:3'-UTR-mediated mRNA destabilization"/>
    <property type="evidence" value="ECO:0007669"/>
    <property type="project" value="TreeGrafter"/>
</dbReference>
<organism evidence="2 3">
    <name type="scientific">Microtus ochrogaster</name>
    <name type="common">Prairie vole</name>
    <dbReference type="NCBI Taxonomy" id="79684"/>
    <lineage>
        <taxon>Eukaryota</taxon>
        <taxon>Metazoa</taxon>
        <taxon>Chordata</taxon>
        <taxon>Craniata</taxon>
        <taxon>Vertebrata</taxon>
        <taxon>Euteleostomi</taxon>
        <taxon>Mammalia</taxon>
        <taxon>Eutheria</taxon>
        <taxon>Euarchontoglires</taxon>
        <taxon>Glires</taxon>
        <taxon>Rodentia</taxon>
        <taxon>Myomorpha</taxon>
        <taxon>Muroidea</taxon>
        <taxon>Cricetidae</taxon>
        <taxon>Arvicolinae</taxon>
        <taxon>Microtus</taxon>
    </lineage>
</organism>
<comment type="caution">
    <text evidence="2">The sequence shown here is derived from an EMBL/GenBank/DDBJ whole genome shotgun (WGS) entry which is preliminary data.</text>
</comment>
<dbReference type="PANTHER" id="PTHR46882">
    <property type="entry name" value="PLECKSTRIN HOMOLOGY DOMAIN-CONTAINING FAMILY N MEMBER 1"/>
    <property type="match status" value="1"/>
</dbReference>
<dbReference type="GO" id="GO:0043065">
    <property type="term" value="P:positive regulation of apoptotic process"/>
    <property type="evidence" value="ECO:0007669"/>
    <property type="project" value="InterPro"/>
</dbReference>
<dbReference type="GO" id="GO:0005856">
    <property type="term" value="C:cytoskeleton"/>
    <property type="evidence" value="ECO:0007669"/>
    <property type="project" value="TreeGrafter"/>
</dbReference>
<evidence type="ECO:0000313" key="3">
    <source>
        <dbReference type="Proteomes" id="UP000710432"/>
    </source>
</evidence>
<dbReference type="EMBL" id="JAATJU010021065">
    <property type="protein sequence ID" value="KAH0514770.1"/>
    <property type="molecule type" value="Genomic_DNA"/>
</dbReference>